<dbReference type="OMA" id="NSAWTEY"/>
<reference evidence="2 3" key="1">
    <citation type="submission" date="2015-12" db="EMBL/GenBank/DDBJ databases">
        <title>The genome of Folsomia candida.</title>
        <authorList>
            <person name="Faddeeva A."/>
            <person name="Derks M.F."/>
            <person name="Anvar Y."/>
            <person name="Smit S."/>
            <person name="Van Straalen N."/>
            <person name="Roelofs D."/>
        </authorList>
    </citation>
    <scope>NUCLEOTIDE SEQUENCE [LARGE SCALE GENOMIC DNA]</scope>
    <source>
        <strain evidence="2 3">VU population</strain>
        <tissue evidence="2">Whole body</tissue>
    </source>
</reference>
<comment type="caution">
    <text evidence="2">The sequence shown here is derived from an EMBL/GenBank/DDBJ whole genome shotgun (WGS) entry which is preliminary data.</text>
</comment>
<sequence length="192" mass="20819">MMSFVTLIGSNSVTSVKLEIANAILPSGTMPLSREDLVILFIALVVGSHAHFNNAWTRSWGNPGYPEYCRYAFPNCPSSAVGMEKTFVAFTIIIFILSIVSIIAGFLVKGKKFRIVDTGYHAIAGLLLIISGILMIAAANQIDSANVPDRIPELIRDSLRKEFKYSNKLAGGSMAVIDGVIYLVAAGLIFKF</sequence>
<dbReference type="EMBL" id="LNIX01000011">
    <property type="protein sequence ID" value="OXA48813.1"/>
    <property type="molecule type" value="Genomic_DNA"/>
</dbReference>
<name>A0A226DUA2_FOLCA</name>
<feature type="transmembrane region" description="Helical" evidence="1">
    <location>
        <begin position="87"/>
        <end position="108"/>
    </location>
</feature>
<keyword evidence="3" id="KW-1185">Reference proteome</keyword>
<accession>A0A226DUA2</accession>
<keyword evidence="1" id="KW-0812">Transmembrane</keyword>
<organism evidence="2 3">
    <name type="scientific">Folsomia candida</name>
    <name type="common">Springtail</name>
    <dbReference type="NCBI Taxonomy" id="158441"/>
    <lineage>
        <taxon>Eukaryota</taxon>
        <taxon>Metazoa</taxon>
        <taxon>Ecdysozoa</taxon>
        <taxon>Arthropoda</taxon>
        <taxon>Hexapoda</taxon>
        <taxon>Collembola</taxon>
        <taxon>Entomobryomorpha</taxon>
        <taxon>Isotomoidea</taxon>
        <taxon>Isotomidae</taxon>
        <taxon>Proisotominae</taxon>
        <taxon>Folsomia</taxon>
    </lineage>
</organism>
<dbReference type="AlphaFoldDB" id="A0A226DUA2"/>
<proteinExistence type="predicted"/>
<keyword evidence="1" id="KW-0472">Membrane</keyword>
<evidence type="ECO:0000256" key="1">
    <source>
        <dbReference type="SAM" id="Phobius"/>
    </source>
</evidence>
<evidence type="ECO:0000313" key="2">
    <source>
        <dbReference type="EMBL" id="OXA48813.1"/>
    </source>
</evidence>
<protein>
    <submittedName>
        <fullName evidence="2">Uncharacterized protein</fullName>
    </submittedName>
</protein>
<feature type="transmembrane region" description="Helical" evidence="1">
    <location>
        <begin position="120"/>
        <end position="139"/>
    </location>
</feature>
<feature type="transmembrane region" description="Helical" evidence="1">
    <location>
        <begin position="169"/>
        <end position="190"/>
    </location>
</feature>
<keyword evidence="1" id="KW-1133">Transmembrane helix</keyword>
<evidence type="ECO:0000313" key="3">
    <source>
        <dbReference type="Proteomes" id="UP000198287"/>
    </source>
</evidence>
<gene>
    <name evidence="2" type="ORF">Fcan01_16727</name>
</gene>
<dbReference type="Proteomes" id="UP000198287">
    <property type="component" value="Unassembled WGS sequence"/>
</dbReference>